<dbReference type="PANTHER" id="PTHR38794:SF3">
    <property type="entry name" value="INTEGRAL MEMBRANE PROTEIN"/>
    <property type="match status" value="1"/>
</dbReference>
<dbReference type="AlphaFoldDB" id="A0A6A6V1N2"/>
<evidence type="ECO:0000259" key="2">
    <source>
        <dbReference type="Pfam" id="PF20684"/>
    </source>
</evidence>
<feature type="domain" description="Rhodopsin" evidence="2">
    <location>
        <begin position="2"/>
        <end position="161"/>
    </location>
</feature>
<keyword evidence="4" id="KW-1185">Reference proteome</keyword>
<evidence type="ECO:0000313" key="4">
    <source>
        <dbReference type="Proteomes" id="UP000799440"/>
    </source>
</evidence>
<dbReference type="OrthoDB" id="3918601at2759"/>
<dbReference type="Proteomes" id="UP000799440">
    <property type="component" value="Unassembled WGS sequence"/>
</dbReference>
<evidence type="ECO:0000256" key="1">
    <source>
        <dbReference type="SAM" id="MobiDB-lite"/>
    </source>
</evidence>
<protein>
    <recommendedName>
        <fullName evidence="2">Rhodopsin domain-containing protein</fullName>
    </recommendedName>
</protein>
<accession>A0A6A6V1N2</accession>
<feature type="region of interest" description="Disordered" evidence="1">
    <location>
        <begin position="191"/>
        <end position="220"/>
    </location>
</feature>
<sequence>MYCAKASIALMYHRLMPSSCGPKGLKILLPVVAASAVASSLLTAFQCQLPNPWLLQPALCSTQGRVHYATAGLNIATDVLVAFWIVPEIWKLQMTRERRMIVVTLLLWRFFVCTADVWRIRCAISSTDVTWNFLSWAVLDQILVHLSLNHATLPRINVLLKNMQSGLAAPTVTTDITATHGTRGYGPGYGRNGCSGHLNDSRKSGRNRLRSISASSSQEHLHIAHGTEMSTMVIAGNVESTSSCEKPCPKDQIKIEQTVEIYRY</sequence>
<reference evidence="3" key="1">
    <citation type="journal article" date="2020" name="Stud. Mycol.">
        <title>101 Dothideomycetes genomes: a test case for predicting lifestyles and emergence of pathogens.</title>
        <authorList>
            <person name="Haridas S."/>
            <person name="Albert R."/>
            <person name="Binder M."/>
            <person name="Bloem J."/>
            <person name="Labutti K."/>
            <person name="Salamov A."/>
            <person name="Andreopoulos B."/>
            <person name="Baker S."/>
            <person name="Barry K."/>
            <person name="Bills G."/>
            <person name="Bluhm B."/>
            <person name="Cannon C."/>
            <person name="Castanera R."/>
            <person name="Culley D."/>
            <person name="Daum C."/>
            <person name="Ezra D."/>
            <person name="Gonzalez J."/>
            <person name="Henrissat B."/>
            <person name="Kuo A."/>
            <person name="Liang C."/>
            <person name="Lipzen A."/>
            <person name="Lutzoni F."/>
            <person name="Magnuson J."/>
            <person name="Mondo S."/>
            <person name="Nolan M."/>
            <person name="Ohm R."/>
            <person name="Pangilinan J."/>
            <person name="Park H.-J."/>
            <person name="Ramirez L."/>
            <person name="Alfaro M."/>
            <person name="Sun H."/>
            <person name="Tritt A."/>
            <person name="Yoshinaga Y."/>
            <person name="Zwiers L.-H."/>
            <person name="Turgeon B."/>
            <person name="Goodwin S."/>
            <person name="Spatafora J."/>
            <person name="Crous P."/>
            <person name="Grigoriev I."/>
        </authorList>
    </citation>
    <scope>NUCLEOTIDE SEQUENCE</scope>
    <source>
        <strain evidence="3">CBS 119925</strain>
    </source>
</reference>
<dbReference type="PANTHER" id="PTHR38794">
    <property type="entry name" value="INTEGRAL MEMBRANE PROTEIN"/>
    <property type="match status" value="1"/>
</dbReference>
<organism evidence="3 4">
    <name type="scientific">Sporormia fimetaria CBS 119925</name>
    <dbReference type="NCBI Taxonomy" id="1340428"/>
    <lineage>
        <taxon>Eukaryota</taxon>
        <taxon>Fungi</taxon>
        <taxon>Dikarya</taxon>
        <taxon>Ascomycota</taxon>
        <taxon>Pezizomycotina</taxon>
        <taxon>Dothideomycetes</taxon>
        <taxon>Pleosporomycetidae</taxon>
        <taxon>Pleosporales</taxon>
        <taxon>Sporormiaceae</taxon>
        <taxon>Sporormia</taxon>
    </lineage>
</organism>
<evidence type="ECO:0000313" key="3">
    <source>
        <dbReference type="EMBL" id="KAF2744452.1"/>
    </source>
</evidence>
<dbReference type="Pfam" id="PF20684">
    <property type="entry name" value="Fung_rhodopsin"/>
    <property type="match status" value="1"/>
</dbReference>
<name>A0A6A6V1N2_9PLEO</name>
<dbReference type="InterPro" id="IPR049326">
    <property type="entry name" value="Rhodopsin_dom_fungi"/>
</dbReference>
<dbReference type="EMBL" id="MU006589">
    <property type="protein sequence ID" value="KAF2744452.1"/>
    <property type="molecule type" value="Genomic_DNA"/>
</dbReference>
<proteinExistence type="predicted"/>
<gene>
    <name evidence="3" type="ORF">M011DRAFT_173855</name>
</gene>